<dbReference type="EMBL" id="JBBWRZ010000002">
    <property type="protein sequence ID" value="KAK8243455.1"/>
    <property type="molecule type" value="Genomic_DNA"/>
</dbReference>
<dbReference type="Proteomes" id="UP001492380">
    <property type="component" value="Unassembled WGS sequence"/>
</dbReference>
<evidence type="ECO:0000313" key="1">
    <source>
        <dbReference type="EMBL" id="KAK8243455.1"/>
    </source>
</evidence>
<name>A0ABR1YXL1_9PEZI</name>
<gene>
    <name evidence="1" type="ORF">HDK90DRAFT_474945</name>
</gene>
<proteinExistence type="predicted"/>
<evidence type="ECO:0000313" key="2">
    <source>
        <dbReference type="Proteomes" id="UP001492380"/>
    </source>
</evidence>
<organism evidence="1 2">
    <name type="scientific">Phyllosticta capitalensis</name>
    <dbReference type="NCBI Taxonomy" id="121624"/>
    <lineage>
        <taxon>Eukaryota</taxon>
        <taxon>Fungi</taxon>
        <taxon>Dikarya</taxon>
        <taxon>Ascomycota</taxon>
        <taxon>Pezizomycotina</taxon>
        <taxon>Dothideomycetes</taxon>
        <taxon>Dothideomycetes incertae sedis</taxon>
        <taxon>Botryosphaeriales</taxon>
        <taxon>Phyllostictaceae</taxon>
        <taxon>Phyllosticta</taxon>
    </lineage>
</organism>
<accession>A0ABR1YXL1</accession>
<reference evidence="1 2" key="1">
    <citation type="submission" date="2024-04" db="EMBL/GenBank/DDBJ databases">
        <title>Phyllosticta paracitricarpa is synonymous to the EU quarantine fungus P. citricarpa based on phylogenomic analyses.</title>
        <authorList>
            <consortium name="Lawrence Berkeley National Laboratory"/>
            <person name="Van Ingen-Buijs V.A."/>
            <person name="Van Westerhoven A.C."/>
            <person name="Haridas S."/>
            <person name="Skiadas P."/>
            <person name="Martin F."/>
            <person name="Groenewald J.Z."/>
            <person name="Crous P.W."/>
            <person name="Seidl M.F."/>
        </authorList>
    </citation>
    <scope>NUCLEOTIDE SEQUENCE [LARGE SCALE GENOMIC DNA]</scope>
    <source>
        <strain evidence="1 2">CBS 123374</strain>
    </source>
</reference>
<keyword evidence="2" id="KW-1185">Reference proteome</keyword>
<comment type="caution">
    <text evidence="1">The sequence shown here is derived from an EMBL/GenBank/DDBJ whole genome shotgun (WGS) entry which is preliminary data.</text>
</comment>
<protein>
    <submittedName>
        <fullName evidence="1">Uncharacterized protein</fullName>
    </submittedName>
</protein>
<sequence>MFRSHFRLCLHILPGEANTCASACVGVRRVGRLSRLACLPASPLSGTAQRVRCGEIVRSEGVGEQMDHVDCSVAVVDTYKKRALQADGGSLATALFFVLKLDFGVLCRDCWRKCWMDHWLAGEYAGSLD</sequence>